<evidence type="ECO:0000313" key="1">
    <source>
        <dbReference type="EMBL" id="GFR06404.1"/>
    </source>
</evidence>
<dbReference type="EMBL" id="BMAO01006147">
    <property type="protein sequence ID" value="GFR06404.1"/>
    <property type="molecule type" value="Genomic_DNA"/>
</dbReference>
<gene>
    <name evidence="1" type="ORF">TNCT_493841</name>
</gene>
<dbReference type="AlphaFoldDB" id="A0A8X6GMZ5"/>
<protein>
    <submittedName>
        <fullName evidence="1">Uncharacterized protein</fullName>
    </submittedName>
</protein>
<evidence type="ECO:0000313" key="2">
    <source>
        <dbReference type="Proteomes" id="UP000887116"/>
    </source>
</evidence>
<keyword evidence="2" id="KW-1185">Reference proteome</keyword>
<reference evidence="1" key="1">
    <citation type="submission" date="2020-07" db="EMBL/GenBank/DDBJ databases">
        <title>Multicomponent nature underlies the extraordinary mechanical properties of spider dragline silk.</title>
        <authorList>
            <person name="Kono N."/>
            <person name="Nakamura H."/>
            <person name="Mori M."/>
            <person name="Yoshida Y."/>
            <person name="Ohtoshi R."/>
            <person name="Malay A.D."/>
            <person name="Moran D.A.P."/>
            <person name="Tomita M."/>
            <person name="Numata K."/>
            <person name="Arakawa K."/>
        </authorList>
    </citation>
    <scope>NUCLEOTIDE SEQUENCE</scope>
</reference>
<dbReference type="Proteomes" id="UP000887116">
    <property type="component" value="Unassembled WGS sequence"/>
</dbReference>
<name>A0A8X6GMZ5_TRICU</name>
<proteinExistence type="predicted"/>
<organism evidence="1 2">
    <name type="scientific">Trichonephila clavata</name>
    <name type="common">Joro spider</name>
    <name type="synonym">Nephila clavata</name>
    <dbReference type="NCBI Taxonomy" id="2740835"/>
    <lineage>
        <taxon>Eukaryota</taxon>
        <taxon>Metazoa</taxon>
        <taxon>Ecdysozoa</taxon>
        <taxon>Arthropoda</taxon>
        <taxon>Chelicerata</taxon>
        <taxon>Arachnida</taxon>
        <taxon>Araneae</taxon>
        <taxon>Araneomorphae</taxon>
        <taxon>Entelegynae</taxon>
        <taxon>Araneoidea</taxon>
        <taxon>Nephilidae</taxon>
        <taxon>Trichonephila</taxon>
    </lineage>
</organism>
<sequence>MCWKALVDLFPVRPRWEWEEEKREEGVEMVTFPKFCLLFSSAWHSALLALTLHLFPLDTQTVPRTSALHVASRLVF</sequence>
<comment type="caution">
    <text evidence="1">The sequence shown here is derived from an EMBL/GenBank/DDBJ whole genome shotgun (WGS) entry which is preliminary data.</text>
</comment>
<accession>A0A8X6GMZ5</accession>